<feature type="region of interest" description="Disordered" evidence="1">
    <location>
        <begin position="1"/>
        <end position="33"/>
    </location>
</feature>
<gene>
    <name evidence="2" type="ORF">OEZ85_001329</name>
</gene>
<organism evidence="2 3">
    <name type="scientific">Tetradesmus obliquus</name>
    <name type="common">Green alga</name>
    <name type="synonym">Acutodesmus obliquus</name>
    <dbReference type="NCBI Taxonomy" id="3088"/>
    <lineage>
        <taxon>Eukaryota</taxon>
        <taxon>Viridiplantae</taxon>
        <taxon>Chlorophyta</taxon>
        <taxon>core chlorophytes</taxon>
        <taxon>Chlorophyceae</taxon>
        <taxon>CS clade</taxon>
        <taxon>Sphaeropleales</taxon>
        <taxon>Scenedesmaceae</taxon>
        <taxon>Tetradesmus</taxon>
    </lineage>
</organism>
<protein>
    <submittedName>
        <fullName evidence="2">Uncharacterized protein</fullName>
    </submittedName>
</protein>
<evidence type="ECO:0000256" key="1">
    <source>
        <dbReference type="SAM" id="MobiDB-lite"/>
    </source>
</evidence>
<accession>A0ABY8UTU5</accession>
<evidence type="ECO:0000313" key="3">
    <source>
        <dbReference type="Proteomes" id="UP001244341"/>
    </source>
</evidence>
<keyword evidence="3" id="KW-1185">Reference proteome</keyword>
<dbReference type="EMBL" id="CP126222">
    <property type="protein sequence ID" value="WIA22968.1"/>
    <property type="molecule type" value="Genomic_DNA"/>
</dbReference>
<proteinExistence type="predicted"/>
<evidence type="ECO:0000313" key="2">
    <source>
        <dbReference type="EMBL" id="WIA22968.1"/>
    </source>
</evidence>
<feature type="compositionally biased region" description="Polar residues" evidence="1">
    <location>
        <begin position="13"/>
        <end position="31"/>
    </location>
</feature>
<name>A0ABY8UTU5_TETOB</name>
<reference evidence="2 3" key="1">
    <citation type="submission" date="2023-05" db="EMBL/GenBank/DDBJ databases">
        <title>A 100% complete, gapless, phased diploid assembly of the Scenedesmus obliquus UTEX 3031 genome.</title>
        <authorList>
            <person name="Biondi T.C."/>
            <person name="Hanschen E.R."/>
            <person name="Kwon T."/>
            <person name="Eng W."/>
            <person name="Kruse C.P.S."/>
            <person name="Koehler S.I."/>
            <person name="Kunde Y."/>
            <person name="Gleasner C.D."/>
            <person name="You Mak K.T."/>
            <person name="Polle J."/>
            <person name="Hovde B.T."/>
            <person name="Starkenburg S.R."/>
        </authorList>
    </citation>
    <scope>NUCLEOTIDE SEQUENCE [LARGE SCALE GENOMIC DNA]</scope>
    <source>
        <strain evidence="2 3">DOE0152z</strain>
    </source>
</reference>
<sequence>MSLLHSHKALGSCPSQGSQATSRRAQSTHSHMNCVARCQSSAGRRSSSLPDAATSASKYDRIIAFVEAHATPVVAAGGPSCSMFDAEAEQPSSWHNSYDEEAEEGELLDEPHLVLSAAAAALPASSASAAAAAAAAPAAATTVLVNSWSYGSAEVPKPWSYSWDEEAEGDFELGDCAQLTPAQARQQRRAAMHEARHAARADRRLRRAQLHPQLGDLEHMTAWVGQQQQQQQEQQRYAQRSPASLQYQQLLALVAGDAGRQYRKPKQWHLTFDEDVHGDAPDAVLGSC</sequence>
<dbReference type="Proteomes" id="UP001244341">
    <property type="component" value="Chromosome 15b"/>
</dbReference>